<dbReference type="InterPro" id="IPR022559">
    <property type="entry name" value="SUP-1-like"/>
</dbReference>
<evidence type="ECO:0000256" key="1">
    <source>
        <dbReference type="SAM" id="Phobius"/>
    </source>
</evidence>
<name>A0A7I5EAW2_HAECO</name>
<dbReference type="WBParaSite" id="HCON_00113635-00001">
    <property type="protein sequence ID" value="HCON_00113635-00001"/>
    <property type="gene ID" value="HCON_00113635"/>
</dbReference>
<evidence type="ECO:0000313" key="2">
    <source>
        <dbReference type="Proteomes" id="UP000025227"/>
    </source>
</evidence>
<protein>
    <submittedName>
        <fullName evidence="3">Membrane-associated protein</fullName>
    </submittedName>
</protein>
<feature type="transmembrane region" description="Helical" evidence="1">
    <location>
        <begin position="45"/>
        <end position="65"/>
    </location>
</feature>
<keyword evidence="1" id="KW-0812">Transmembrane</keyword>
<dbReference type="AlphaFoldDB" id="A0A7I5EAW2"/>
<reference evidence="3" key="1">
    <citation type="submission" date="2020-12" db="UniProtKB">
        <authorList>
            <consortium name="WormBaseParasite"/>
        </authorList>
    </citation>
    <scope>IDENTIFICATION</scope>
    <source>
        <strain evidence="3">MHco3</strain>
    </source>
</reference>
<evidence type="ECO:0000313" key="3">
    <source>
        <dbReference type="WBParaSite" id="HCON_00113635-00001"/>
    </source>
</evidence>
<dbReference type="OrthoDB" id="5856120at2759"/>
<dbReference type="PANTHER" id="PTHR34149:SF12">
    <property type="entry name" value="MEMBRANE PROTEIN UL56"/>
    <property type="match status" value="1"/>
</dbReference>
<keyword evidence="2" id="KW-1185">Reference proteome</keyword>
<dbReference type="Pfam" id="PF10853">
    <property type="entry name" value="DUF2650"/>
    <property type="match status" value="1"/>
</dbReference>
<organism evidence="2 3">
    <name type="scientific">Haemonchus contortus</name>
    <name type="common">Barber pole worm</name>
    <dbReference type="NCBI Taxonomy" id="6289"/>
    <lineage>
        <taxon>Eukaryota</taxon>
        <taxon>Metazoa</taxon>
        <taxon>Ecdysozoa</taxon>
        <taxon>Nematoda</taxon>
        <taxon>Chromadorea</taxon>
        <taxon>Rhabditida</taxon>
        <taxon>Rhabditina</taxon>
        <taxon>Rhabditomorpha</taxon>
        <taxon>Strongyloidea</taxon>
        <taxon>Trichostrongylidae</taxon>
        <taxon>Haemonchus</taxon>
    </lineage>
</organism>
<dbReference type="OMA" id="CAKIRIW"/>
<sequence>MSVSEPEPHAYIWARHHSQRSCSHGRQCEHMTSEMDTLCLMPSSMRVLCAVLCALLISSLAAAVFNSLQSNAKGSSSFCKRPDEQFRPNLLCPRETMFFYYSCCLGSNEENLKCCAQVRVWLLIAIVCVSLSCVIGVSYTIFWYCCVCEKANTVLATPL</sequence>
<dbReference type="PANTHER" id="PTHR34149">
    <property type="entry name" value="PROTEIN CBG11905-RELATED"/>
    <property type="match status" value="1"/>
</dbReference>
<keyword evidence="1" id="KW-0472">Membrane</keyword>
<keyword evidence="1" id="KW-1133">Transmembrane helix</keyword>
<accession>A0A7I5EAW2</accession>
<feature type="transmembrane region" description="Helical" evidence="1">
    <location>
        <begin position="120"/>
        <end position="144"/>
    </location>
</feature>
<dbReference type="Proteomes" id="UP000025227">
    <property type="component" value="Unplaced"/>
</dbReference>
<proteinExistence type="predicted"/>